<feature type="compositionally biased region" description="Polar residues" evidence="8">
    <location>
        <begin position="1"/>
        <end position="19"/>
    </location>
</feature>
<reference evidence="11" key="1">
    <citation type="journal article" date="2020" name="Cell">
        <title>Large-Scale Comparative Analyses of Tick Genomes Elucidate Their Genetic Diversity and Vector Capacities.</title>
        <authorList>
            <consortium name="Tick Genome and Microbiome Consortium (TIGMIC)"/>
            <person name="Jia N."/>
            <person name="Wang J."/>
            <person name="Shi W."/>
            <person name="Du L."/>
            <person name="Sun Y."/>
            <person name="Zhan W."/>
            <person name="Jiang J.F."/>
            <person name="Wang Q."/>
            <person name="Zhang B."/>
            <person name="Ji P."/>
            <person name="Bell-Sakyi L."/>
            <person name="Cui X.M."/>
            <person name="Yuan T.T."/>
            <person name="Jiang B.G."/>
            <person name="Yang W.F."/>
            <person name="Lam T.T."/>
            <person name="Chang Q.C."/>
            <person name="Ding S.J."/>
            <person name="Wang X.J."/>
            <person name="Zhu J.G."/>
            <person name="Ruan X.D."/>
            <person name="Zhao L."/>
            <person name="Wei J.T."/>
            <person name="Ye R.Z."/>
            <person name="Que T.C."/>
            <person name="Du C.H."/>
            <person name="Zhou Y.H."/>
            <person name="Cheng J.X."/>
            <person name="Dai P.F."/>
            <person name="Guo W.B."/>
            <person name="Han X.H."/>
            <person name="Huang E.J."/>
            <person name="Li L.F."/>
            <person name="Wei W."/>
            <person name="Gao Y.C."/>
            <person name="Liu J.Z."/>
            <person name="Shao H.Z."/>
            <person name="Wang X."/>
            <person name="Wang C.C."/>
            <person name="Yang T.C."/>
            <person name="Huo Q.B."/>
            <person name="Li W."/>
            <person name="Chen H.Y."/>
            <person name="Chen S.E."/>
            <person name="Zhou L.G."/>
            <person name="Ni X.B."/>
            <person name="Tian J.H."/>
            <person name="Sheng Y."/>
            <person name="Liu T."/>
            <person name="Pan Y.S."/>
            <person name="Xia L.Y."/>
            <person name="Li J."/>
            <person name="Zhao F."/>
            <person name="Cao W.C."/>
        </authorList>
    </citation>
    <scope>NUCLEOTIDE SEQUENCE</scope>
    <source>
        <strain evidence="11">Rsan-2018</strain>
    </source>
</reference>
<keyword evidence="4 9" id="KW-0812">Transmembrane</keyword>
<dbReference type="PRINTS" id="PR00237">
    <property type="entry name" value="GPCRRHODOPSN"/>
</dbReference>
<feature type="region of interest" description="Disordered" evidence="8">
    <location>
        <begin position="1"/>
        <end position="43"/>
    </location>
</feature>
<evidence type="ECO:0000256" key="3">
    <source>
        <dbReference type="ARBA" id="ARBA00022475"/>
    </source>
</evidence>
<keyword evidence="7" id="KW-0675">Receptor</keyword>
<dbReference type="Pfam" id="PF00001">
    <property type="entry name" value="7tm_1"/>
    <property type="match status" value="1"/>
</dbReference>
<evidence type="ECO:0000313" key="11">
    <source>
        <dbReference type="EMBL" id="KAH7968638.1"/>
    </source>
</evidence>
<dbReference type="PROSITE" id="PS50262">
    <property type="entry name" value="G_PROTEIN_RECEP_F1_2"/>
    <property type="match status" value="1"/>
</dbReference>
<dbReference type="PANTHER" id="PTHR24241">
    <property type="entry name" value="NEUROPEPTIDE RECEPTOR-RELATED G-PROTEIN COUPLED RECEPTOR"/>
    <property type="match status" value="1"/>
</dbReference>
<evidence type="ECO:0000256" key="8">
    <source>
        <dbReference type="SAM" id="MobiDB-lite"/>
    </source>
</evidence>
<feature type="domain" description="G-protein coupled receptors family 1 profile" evidence="10">
    <location>
        <begin position="1"/>
        <end position="129"/>
    </location>
</feature>
<keyword evidence="6 9" id="KW-0472">Membrane</keyword>
<dbReference type="GO" id="GO:0032870">
    <property type="term" value="P:cellular response to hormone stimulus"/>
    <property type="evidence" value="ECO:0007669"/>
    <property type="project" value="TreeGrafter"/>
</dbReference>
<dbReference type="Gene3D" id="1.20.1070.10">
    <property type="entry name" value="Rhodopsin 7-helix transmembrane proteins"/>
    <property type="match status" value="1"/>
</dbReference>
<dbReference type="InterPro" id="IPR017452">
    <property type="entry name" value="GPCR_Rhodpsn_7TM"/>
</dbReference>
<keyword evidence="12" id="KW-1185">Reference proteome</keyword>
<evidence type="ECO:0000256" key="9">
    <source>
        <dbReference type="SAM" id="Phobius"/>
    </source>
</evidence>
<evidence type="ECO:0000256" key="5">
    <source>
        <dbReference type="ARBA" id="ARBA00022989"/>
    </source>
</evidence>
<evidence type="ECO:0000256" key="7">
    <source>
        <dbReference type="ARBA" id="ARBA00023170"/>
    </source>
</evidence>
<organism evidence="11 12">
    <name type="scientific">Rhipicephalus sanguineus</name>
    <name type="common">Brown dog tick</name>
    <name type="synonym">Ixodes sanguineus</name>
    <dbReference type="NCBI Taxonomy" id="34632"/>
    <lineage>
        <taxon>Eukaryota</taxon>
        <taxon>Metazoa</taxon>
        <taxon>Ecdysozoa</taxon>
        <taxon>Arthropoda</taxon>
        <taxon>Chelicerata</taxon>
        <taxon>Arachnida</taxon>
        <taxon>Acari</taxon>
        <taxon>Parasitiformes</taxon>
        <taxon>Ixodida</taxon>
        <taxon>Ixodoidea</taxon>
        <taxon>Ixodidae</taxon>
        <taxon>Rhipicephalinae</taxon>
        <taxon>Rhipicephalus</taxon>
        <taxon>Rhipicephalus</taxon>
    </lineage>
</organism>
<dbReference type="Proteomes" id="UP000821837">
    <property type="component" value="Unassembled WGS sequence"/>
</dbReference>
<comment type="similarity">
    <text evidence="2">Belongs to the G-protein coupled receptor 1 family.</text>
</comment>
<dbReference type="VEuPathDB" id="VectorBase:RSAN_039145"/>
<dbReference type="EMBL" id="JABSTV010001248">
    <property type="protein sequence ID" value="KAH7968638.1"/>
    <property type="molecule type" value="Genomic_DNA"/>
</dbReference>
<accession>A0A9D4T3L7</accession>
<gene>
    <name evidence="11" type="ORF">HPB52_010467</name>
</gene>
<evidence type="ECO:0000256" key="1">
    <source>
        <dbReference type="ARBA" id="ARBA00004651"/>
    </source>
</evidence>
<keyword evidence="3" id="KW-1003">Cell membrane</keyword>
<comment type="caution">
    <text evidence="11">The sequence shown here is derived from an EMBL/GenBank/DDBJ whole genome shotgun (WGS) entry which is preliminary data.</text>
</comment>
<keyword evidence="5 9" id="KW-1133">Transmembrane helix</keyword>
<reference evidence="11" key="2">
    <citation type="submission" date="2021-09" db="EMBL/GenBank/DDBJ databases">
        <authorList>
            <person name="Jia N."/>
            <person name="Wang J."/>
            <person name="Shi W."/>
            <person name="Du L."/>
            <person name="Sun Y."/>
            <person name="Zhan W."/>
            <person name="Jiang J."/>
            <person name="Wang Q."/>
            <person name="Zhang B."/>
            <person name="Ji P."/>
            <person name="Sakyi L.B."/>
            <person name="Cui X."/>
            <person name="Yuan T."/>
            <person name="Jiang B."/>
            <person name="Yang W."/>
            <person name="Lam T.T.-Y."/>
            <person name="Chang Q."/>
            <person name="Ding S."/>
            <person name="Wang X."/>
            <person name="Zhu J."/>
            <person name="Ruan X."/>
            <person name="Zhao L."/>
            <person name="Wei J."/>
            <person name="Que T."/>
            <person name="Du C."/>
            <person name="Cheng J."/>
            <person name="Dai P."/>
            <person name="Han X."/>
            <person name="Huang E."/>
            <person name="Gao Y."/>
            <person name="Liu J."/>
            <person name="Shao H."/>
            <person name="Ye R."/>
            <person name="Li L."/>
            <person name="Wei W."/>
            <person name="Wang X."/>
            <person name="Wang C."/>
            <person name="Huo Q."/>
            <person name="Li W."/>
            <person name="Guo W."/>
            <person name="Chen H."/>
            <person name="Chen S."/>
            <person name="Zhou L."/>
            <person name="Zhou L."/>
            <person name="Ni X."/>
            <person name="Tian J."/>
            <person name="Zhou Y."/>
            <person name="Sheng Y."/>
            <person name="Liu T."/>
            <person name="Pan Y."/>
            <person name="Xia L."/>
            <person name="Li J."/>
            <person name="Zhao F."/>
            <person name="Cao W."/>
        </authorList>
    </citation>
    <scope>NUCLEOTIDE SEQUENCE</scope>
    <source>
        <strain evidence="11">Rsan-2018</strain>
        <tissue evidence="11">Larvae</tissue>
    </source>
</reference>
<evidence type="ECO:0000256" key="4">
    <source>
        <dbReference type="ARBA" id="ARBA00022692"/>
    </source>
</evidence>
<dbReference type="GO" id="GO:0042277">
    <property type="term" value="F:peptide binding"/>
    <property type="evidence" value="ECO:0007669"/>
    <property type="project" value="TreeGrafter"/>
</dbReference>
<evidence type="ECO:0000313" key="12">
    <source>
        <dbReference type="Proteomes" id="UP000821837"/>
    </source>
</evidence>
<feature type="transmembrane region" description="Helical" evidence="9">
    <location>
        <begin position="70"/>
        <end position="90"/>
    </location>
</feature>
<proteinExistence type="inferred from homology"/>
<dbReference type="SUPFAM" id="SSF81321">
    <property type="entry name" value="Family A G protein-coupled receptor-like"/>
    <property type="match status" value="1"/>
</dbReference>
<dbReference type="GO" id="GO:0005886">
    <property type="term" value="C:plasma membrane"/>
    <property type="evidence" value="ECO:0007669"/>
    <property type="project" value="UniProtKB-SubCell"/>
</dbReference>
<dbReference type="AlphaFoldDB" id="A0A9D4T3L7"/>
<evidence type="ECO:0000259" key="10">
    <source>
        <dbReference type="PROSITE" id="PS50262"/>
    </source>
</evidence>
<protein>
    <recommendedName>
        <fullName evidence="10">G-protein coupled receptors family 1 profile domain-containing protein</fullName>
    </recommendedName>
</protein>
<evidence type="ECO:0000256" key="6">
    <source>
        <dbReference type="ARBA" id="ARBA00023136"/>
    </source>
</evidence>
<dbReference type="PANTHER" id="PTHR24241:SF188">
    <property type="entry name" value="GASTRIN_CHOLECYSTOKININ TYPE B RECEPTOR"/>
    <property type="match status" value="1"/>
</dbReference>
<name>A0A9D4T3L7_RHISA</name>
<dbReference type="GO" id="GO:0004930">
    <property type="term" value="F:G protein-coupled receptor activity"/>
    <property type="evidence" value="ECO:0007669"/>
    <property type="project" value="InterPro"/>
</dbReference>
<evidence type="ECO:0000256" key="2">
    <source>
        <dbReference type="ARBA" id="ARBA00010663"/>
    </source>
</evidence>
<sequence>MKSASRGNENTNSSCSGAGSPTAREETTSAGTTTSTKKEALGRSSNGVRCQTLLVRGCNPEKTQASVVRVIRMLFVVVVEFFVCWTPLYVVHTWSLYDPDAVYDWLGSAGVSVVHLLAYASSCSNPITYCFMHQKFRQGFLAAVGCRRGGRPCCGSEGSCFAQQGSVRGSTYVSGTALVYQDAHKKGTGPFFESKSYT</sequence>
<comment type="subcellular location">
    <subcellularLocation>
        <location evidence="1">Cell membrane</location>
        <topology evidence="1">Multi-pass membrane protein</topology>
    </subcellularLocation>
</comment>
<dbReference type="InterPro" id="IPR000276">
    <property type="entry name" value="GPCR_Rhodpsn"/>
</dbReference>